<keyword evidence="1" id="KW-0966">Cell projection</keyword>
<name>A0A2T0RE34_9RHOB</name>
<comment type="caution">
    <text evidence="1">The sequence shown here is derived from an EMBL/GenBank/DDBJ whole genome shotgun (WGS) entry which is preliminary data.</text>
</comment>
<reference evidence="1 2" key="1">
    <citation type="submission" date="2018-03" db="EMBL/GenBank/DDBJ databases">
        <title>Genomic Encyclopedia of Archaeal and Bacterial Type Strains, Phase II (KMG-II): from individual species to whole genera.</title>
        <authorList>
            <person name="Goeker M."/>
        </authorList>
    </citation>
    <scope>NUCLEOTIDE SEQUENCE [LARGE SCALE GENOMIC DNA]</scope>
    <source>
        <strain evidence="1 2">DSM 29328</strain>
    </source>
</reference>
<dbReference type="RefSeq" id="WP_106208477.1">
    <property type="nucleotide sequence ID" value="NZ_PVTD01000022.1"/>
</dbReference>
<dbReference type="Pfam" id="PF07309">
    <property type="entry name" value="FlaF"/>
    <property type="match status" value="1"/>
</dbReference>
<evidence type="ECO:0000313" key="1">
    <source>
        <dbReference type="EMBL" id="PRY19456.1"/>
    </source>
</evidence>
<dbReference type="InterPro" id="IPR010845">
    <property type="entry name" value="FlaF"/>
</dbReference>
<protein>
    <submittedName>
        <fullName evidence="1">Flagellar protein FlaF</fullName>
    </submittedName>
</protein>
<evidence type="ECO:0000313" key="2">
    <source>
        <dbReference type="Proteomes" id="UP000239480"/>
    </source>
</evidence>
<dbReference type="GO" id="GO:0044781">
    <property type="term" value="P:bacterial-type flagellum organization"/>
    <property type="evidence" value="ECO:0007669"/>
    <property type="project" value="InterPro"/>
</dbReference>
<gene>
    <name evidence="1" type="ORF">CLV78_1224</name>
</gene>
<dbReference type="EMBL" id="PVTD01000022">
    <property type="protein sequence ID" value="PRY19456.1"/>
    <property type="molecule type" value="Genomic_DNA"/>
</dbReference>
<dbReference type="Proteomes" id="UP000239480">
    <property type="component" value="Unassembled WGS sequence"/>
</dbReference>
<keyword evidence="2" id="KW-1185">Reference proteome</keyword>
<proteinExistence type="predicted"/>
<dbReference type="AlphaFoldDB" id="A0A2T0RE34"/>
<sequence length="125" mass="13685">MNAVELAQRAYGFAAAPVRTNRGTEYDAIARVTQSLKVAEVPLTGNFASLAQAIHENRKLWTTLGADVADRGNSLPEMVRARVFYLSRFVDQHSRKVLKGEATVEILVEINTSIMRGLAPEGAVE</sequence>
<dbReference type="NCBIfam" id="NF009435">
    <property type="entry name" value="PRK12794.1"/>
    <property type="match status" value="1"/>
</dbReference>
<accession>A0A2T0RE34</accession>
<organism evidence="1 2">
    <name type="scientific">Aliiruegeria haliotis</name>
    <dbReference type="NCBI Taxonomy" id="1280846"/>
    <lineage>
        <taxon>Bacteria</taxon>
        <taxon>Pseudomonadati</taxon>
        <taxon>Pseudomonadota</taxon>
        <taxon>Alphaproteobacteria</taxon>
        <taxon>Rhodobacterales</taxon>
        <taxon>Roseobacteraceae</taxon>
        <taxon>Aliiruegeria</taxon>
    </lineage>
</organism>
<keyword evidence="1" id="KW-0969">Cilium</keyword>
<dbReference type="OrthoDB" id="9808944at2"/>
<keyword evidence="1" id="KW-0282">Flagellum</keyword>